<keyword evidence="2" id="KW-0560">Oxidoreductase</keyword>
<keyword evidence="6" id="KW-1185">Reference proteome</keyword>
<sequence>MTCRVVIVGGGIAGLSAAEALSRSGIFRRGELQVVVAESRRETGGRAGSFVESSSGQTVDYCQHVAMGCCTTLLDLLERMNLLHHFQCYDELTFYHPEHGFSRFRPSRWLPPPLHLSSALSSLKHLTKKNQREIRAALWRLMRTSESNLIDVTALVWLRSNGQSEETLERFWDVILVSALGDRPKRVSMAAARKVMIDGFAGARHASDVWVPRRPLSEIFGNEFRISLAQRGIVFELGHAVRQLNWNAESNYWSIERSGAEPVVAEHVIVATPWRVSRRWFPEFWGDQPTEGRSDRTGPATAFASSPITGVHLWLDRSLTSMPHVVMVGTLAQWFFQDPIKTTEDASPTEGVYHQIVISGRHAGSDWPKDKLVSEVVRELSEAFPEAGTPKVLKSRVVTDPHAVFSVSPETQVRRPASKTSCPSLHLAGDAIATGWPATMEGAAISGQLAAKSVLDSSIAKVAEELSIPRELERGWLARRMIR</sequence>
<dbReference type="InterPro" id="IPR036188">
    <property type="entry name" value="FAD/NAD-bd_sf"/>
</dbReference>
<accession>M2ADR0</accession>
<evidence type="ECO:0000259" key="4">
    <source>
        <dbReference type="Pfam" id="PF01593"/>
    </source>
</evidence>
<dbReference type="AlphaFoldDB" id="M2ADR0"/>
<dbReference type="SUPFAM" id="SSF51905">
    <property type="entry name" value="FAD/NAD(P)-binding domain"/>
    <property type="match status" value="1"/>
</dbReference>
<comment type="caution">
    <text evidence="5">The sequence shown here is derived from an EMBL/GenBank/DDBJ whole genome shotgun (WGS) entry which is preliminary data.</text>
</comment>
<evidence type="ECO:0000256" key="1">
    <source>
        <dbReference type="ARBA" id="ARBA00001974"/>
    </source>
</evidence>
<dbReference type="PANTHER" id="PTHR42923">
    <property type="entry name" value="PROTOPORPHYRINOGEN OXIDASE"/>
    <property type="match status" value="1"/>
</dbReference>
<dbReference type="GO" id="GO:0016491">
    <property type="term" value="F:oxidoreductase activity"/>
    <property type="evidence" value="ECO:0007669"/>
    <property type="project" value="UniProtKB-KW"/>
</dbReference>
<reference evidence="5" key="2">
    <citation type="journal article" date="2013" name="Mar. Genomics">
        <title>Expression of sulfatases in Rhodopirellula baltica and the diversity of sulfatases in the genus Rhodopirellula.</title>
        <authorList>
            <person name="Wegner C.E."/>
            <person name="Richter-Heitmann T."/>
            <person name="Klindworth A."/>
            <person name="Klockow C."/>
            <person name="Richter M."/>
            <person name="Achstetter T."/>
            <person name="Glockner F.O."/>
            <person name="Harder J."/>
        </authorList>
    </citation>
    <scope>NUCLEOTIDE SEQUENCE [LARGE SCALE GENOMIC DNA]</scope>
    <source>
        <strain evidence="5">6C</strain>
    </source>
</reference>
<dbReference type="Pfam" id="PF01593">
    <property type="entry name" value="Amino_oxidase"/>
    <property type="match status" value="1"/>
</dbReference>
<dbReference type="Gene3D" id="3.50.50.60">
    <property type="entry name" value="FAD/NAD(P)-binding domain"/>
    <property type="match status" value="1"/>
</dbReference>
<dbReference type="PATRIC" id="fig|1263867.3.peg.4305"/>
<dbReference type="PANTHER" id="PTHR42923:SF47">
    <property type="entry name" value="BLR3003 PROTEIN"/>
    <property type="match status" value="1"/>
</dbReference>
<comment type="cofactor">
    <cofactor evidence="1">
        <name>FAD</name>
        <dbReference type="ChEBI" id="CHEBI:57692"/>
    </cofactor>
</comment>
<proteinExistence type="predicted"/>
<dbReference type="InterPro" id="IPR050464">
    <property type="entry name" value="Zeta_carotene_desat/Oxidored"/>
</dbReference>
<protein>
    <submittedName>
        <fullName evidence="5">Squalene-associated FAD-dependent desaturase</fullName>
    </submittedName>
</protein>
<evidence type="ECO:0000256" key="2">
    <source>
        <dbReference type="ARBA" id="ARBA00023002"/>
    </source>
</evidence>
<dbReference type="EMBL" id="ANMO01000185">
    <property type="protein sequence ID" value="EMB15235.1"/>
    <property type="molecule type" value="Genomic_DNA"/>
</dbReference>
<evidence type="ECO:0000313" key="6">
    <source>
        <dbReference type="Proteomes" id="UP000011529"/>
    </source>
</evidence>
<dbReference type="NCBIfam" id="TIGR03467">
    <property type="entry name" value="HpnE"/>
    <property type="match status" value="1"/>
</dbReference>
<gene>
    <name evidence="5" type="ORF">RE6C_04017</name>
</gene>
<dbReference type="Proteomes" id="UP000011529">
    <property type="component" value="Unassembled WGS sequence"/>
</dbReference>
<dbReference type="PRINTS" id="PR00757">
    <property type="entry name" value="AMINEOXDASEF"/>
</dbReference>
<reference evidence="5" key="1">
    <citation type="submission" date="2012-11" db="EMBL/GenBank/DDBJ databases">
        <title>Permanent draft genomes of Rhodopirellula europaea strain SH398 and 6C.</title>
        <authorList>
            <person name="Richter M."/>
            <person name="Richter-Heitmann T."/>
            <person name="Frank C."/>
            <person name="Harder J."/>
            <person name="Glockner F.O."/>
        </authorList>
    </citation>
    <scope>NUCLEOTIDE SEQUENCE</scope>
    <source>
        <strain evidence="5">6C</strain>
    </source>
</reference>
<evidence type="ECO:0000313" key="5">
    <source>
        <dbReference type="EMBL" id="EMB15235.1"/>
    </source>
</evidence>
<name>M2ADR0_9BACT</name>
<feature type="binding site" evidence="3">
    <location>
        <position position="241"/>
    </location>
    <ligand>
        <name>substrate</name>
    </ligand>
</feature>
<dbReference type="RefSeq" id="WP_008659178.1">
    <property type="nucleotide sequence ID" value="NZ_ANMO01000185.1"/>
</dbReference>
<dbReference type="InterPro" id="IPR001613">
    <property type="entry name" value="Flavin_amine_oxidase"/>
</dbReference>
<dbReference type="InterPro" id="IPR002937">
    <property type="entry name" value="Amino_oxidase"/>
</dbReference>
<evidence type="ECO:0000256" key="3">
    <source>
        <dbReference type="PIRSR" id="PIRSR601613-1"/>
    </source>
</evidence>
<feature type="domain" description="Amine oxidase" evidence="4">
    <location>
        <begin position="12"/>
        <end position="455"/>
    </location>
</feature>
<dbReference type="InterPro" id="IPR017830">
    <property type="entry name" value="SQase_HpnE"/>
</dbReference>
<organism evidence="5 6">
    <name type="scientific">Rhodopirellula europaea 6C</name>
    <dbReference type="NCBI Taxonomy" id="1263867"/>
    <lineage>
        <taxon>Bacteria</taxon>
        <taxon>Pseudomonadati</taxon>
        <taxon>Planctomycetota</taxon>
        <taxon>Planctomycetia</taxon>
        <taxon>Pirellulales</taxon>
        <taxon>Pirellulaceae</taxon>
        <taxon>Rhodopirellula</taxon>
    </lineage>
</organism>